<dbReference type="GO" id="GO:0016757">
    <property type="term" value="F:glycosyltransferase activity"/>
    <property type="evidence" value="ECO:0007669"/>
    <property type="project" value="InterPro"/>
</dbReference>
<organism evidence="3 4">
    <name type="scientific">Heliophilum fasciatum</name>
    <dbReference type="NCBI Taxonomy" id="35700"/>
    <lineage>
        <taxon>Bacteria</taxon>
        <taxon>Bacillati</taxon>
        <taxon>Bacillota</taxon>
        <taxon>Clostridia</taxon>
        <taxon>Eubacteriales</taxon>
        <taxon>Heliobacteriaceae</taxon>
        <taxon>Heliophilum</taxon>
    </lineage>
</organism>
<dbReference type="SUPFAM" id="SSF53756">
    <property type="entry name" value="UDP-Glycosyltransferase/glycogen phosphorylase"/>
    <property type="match status" value="1"/>
</dbReference>
<sequence length="421" mass="47094">MRILMLSWEYPPKSVGGLAPHVHGLAGELVRQGHEVHVVTQGDDQLPALDHDRGVVVHRIQANSIWSLDFIGGIHQLNFVFLEKAMTLPSQYGPFDIVHAHDWLVAFAGRALKNAWEVPMIATIHATEWGRHNGLHTDLQRYISQIEWWLCYESWRVIVCSQAMQGELQRIFQVPADKLSVIPNGVHAEDFRADKVSPDFNRNWYASDHERILLYVGRLVWEKGIQVAIEAMPEILHTHPQVKLVIGGSGVQRGYLEALARQRGVAHKVHFAGYLEHGPKVGLLRAAEVALFPSLYEPFGIVALEAMASNTPVLVSDTGGLGEIIQHRVNGVKAHVNNPGSVAYQVRQLLSDDRLAHAVTKQAAKDVTQKYSWQAIARTTGQLYETVLQQQPKTTVAANKSFLNLWPLGRTADQAVSRRRK</sequence>
<dbReference type="CDD" id="cd03801">
    <property type="entry name" value="GT4_PimA-like"/>
    <property type="match status" value="1"/>
</dbReference>
<reference evidence="3 4" key="1">
    <citation type="submission" date="2019-03" db="EMBL/GenBank/DDBJ databases">
        <title>Genomic Encyclopedia of Type Strains, Phase IV (KMG-IV): sequencing the most valuable type-strain genomes for metagenomic binning, comparative biology and taxonomic classification.</title>
        <authorList>
            <person name="Goeker M."/>
        </authorList>
    </citation>
    <scope>NUCLEOTIDE SEQUENCE [LARGE SCALE GENOMIC DNA]</scope>
    <source>
        <strain evidence="3 4">DSM 11170</strain>
    </source>
</reference>
<dbReference type="RefSeq" id="WP_207668791.1">
    <property type="nucleotide sequence ID" value="NZ_JAOQNU010000004.1"/>
</dbReference>
<dbReference type="EMBL" id="SLXT01000004">
    <property type="protein sequence ID" value="TCP68111.1"/>
    <property type="molecule type" value="Genomic_DNA"/>
</dbReference>
<dbReference type="PANTHER" id="PTHR45947:SF3">
    <property type="entry name" value="SULFOQUINOVOSYL TRANSFERASE SQD2"/>
    <property type="match status" value="1"/>
</dbReference>
<evidence type="ECO:0000259" key="1">
    <source>
        <dbReference type="Pfam" id="PF00534"/>
    </source>
</evidence>
<dbReference type="PANTHER" id="PTHR45947">
    <property type="entry name" value="SULFOQUINOVOSYL TRANSFERASE SQD2"/>
    <property type="match status" value="1"/>
</dbReference>
<keyword evidence="4" id="KW-1185">Reference proteome</keyword>
<gene>
    <name evidence="3" type="ORF">EDD73_10413</name>
</gene>
<proteinExistence type="predicted"/>
<dbReference type="Proteomes" id="UP000294813">
    <property type="component" value="Unassembled WGS sequence"/>
</dbReference>
<dbReference type="Pfam" id="PF13439">
    <property type="entry name" value="Glyco_transf_4"/>
    <property type="match status" value="1"/>
</dbReference>
<dbReference type="AlphaFoldDB" id="A0A4R2S6V2"/>
<comment type="caution">
    <text evidence="3">The sequence shown here is derived from an EMBL/GenBank/DDBJ whole genome shotgun (WGS) entry which is preliminary data.</text>
</comment>
<evidence type="ECO:0000259" key="2">
    <source>
        <dbReference type="Pfam" id="PF13439"/>
    </source>
</evidence>
<dbReference type="Gene3D" id="3.40.50.2000">
    <property type="entry name" value="Glycogen Phosphorylase B"/>
    <property type="match status" value="2"/>
</dbReference>
<name>A0A4R2S6V2_9FIRM</name>
<feature type="domain" description="Glycosyltransferase subfamily 4-like N-terminal" evidence="2">
    <location>
        <begin position="15"/>
        <end position="189"/>
    </location>
</feature>
<dbReference type="Pfam" id="PF00534">
    <property type="entry name" value="Glycos_transf_1"/>
    <property type="match status" value="1"/>
</dbReference>
<feature type="domain" description="Glycosyl transferase family 1" evidence="1">
    <location>
        <begin position="208"/>
        <end position="365"/>
    </location>
</feature>
<accession>A0A4R2S6V2</accession>
<dbReference type="InterPro" id="IPR050194">
    <property type="entry name" value="Glycosyltransferase_grp1"/>
</dbReference>
<dbReference type="InterPro" id="IPR028098">
    <property type="entry name" value="Glyco_trans_4-like_N"/>
</dbReference>
<evidence type="ECO:0000313" key="3">
    <source>
        <dbReference type="EMBL" id="TCP68111.1"/>
    </source>
</evidence>
<dbReference type="InterPro" id="IPR001296">
    <property type="entry name" value="Glyco_trans_1"/>
</dbReference>
<protein>
    <submittedName>
        <fullName evidence="3">Glycogen(Starch) synthase</fullName>
    </submittedName>
</protein>
<evidence type="ECO:0000313" key="4">
    <source>
        <dbReference type="Proteomes" id="UP000294813"/>
    </source>
</evidence>